<dbReference type="AlphaFoldDB" id="A0A516TN80"/>
<gene>
    <name evidence="8" type="ORF">kam1_1482</name>
</gene>
<dbReference type="Pfam" id="PF00394">
    <property type="entry name" value="Cu-oxidase"/>
    <property type="match status" value="1"/>
</dbReference>
<evidence type="ECO:0000256" key="1">
    <source>
        <dbReference type="ARBA" id="ARBA00022723"/>
    </source>
</evidence>
<evidence type="ECO:0000313" key="9">
    <source>
        <dbReference type="Proteomes" id="UP000315925"/>
    </source>
</evidence>
<dbReference type="Pfam" id="PF07732">
    <property type="entry name" value="Cu-oxidase_3"/>
    <property type="match status" value="1"/>
</dbReference>
<dbReference type="Gene3D" id="2.60.40.420">
    <property type="entry name" value="Cupredoxins - blue copper proteins"/>
    <property type="match status" value="3"/>
</dbReference>
<proteinExistence type="predicted"/>
<dbReference type="RefSeq" id="WP_143958334.1">
    <property type="nucleotide sequence ID" value="NZ_CP037899.1"/>
</dbReference>
<dbReference type="CDD" id="cd04207">
    <property type="entry name" value="CuRO_3_LCC_like"/>
    <property type="match status" value="1"/>
</dbReference>
<dbReference type="CDD" id="cd13861">
    <property type="entry name" value="CuRO_1_CumA_like"/>
    <property type="match status" value="1"/>
</dbReference>
<dbReference type="PANTHER" id="PTHR11709:SF394">
    <property type="entry name" value="FI03373P-RELATED"/>
    <property type="match status" value="1"/>
</dbReference>
<organism evidence="8 9">
    <name type="scientific">Methylacidiphilum kamchatkense Kam1</name>
    <dbReference type="NCBI Taxonomy" id="1202785"/>
    <lineage>
        <taxon>Bacteria</taxon>
        <taxon>Pseudomonadati</taxon>
        <taxon>Verrucomicrobiota</taxon>
        <taxon>Methylacidiphilae</taxon>
        <taxon>Methylacidiphilales</taxon>
        <taxon>Methylacidiphilaceae</taxon>
        <taxon>Methylacidiphilum (ex Ratnadevi et al. 2023)</taxon>
    </lineage>
</organism>
<dbReference type="STRING" id="1202785.A946_01040"/>
<dbReference type="InterPro" id="IPR002355">
    <property type="entry name" value="Cu_oxidase_Cu_BS"/>
</dbReference>
<keyword evidence="2" id="KW-0560">Oxidoreductase</keyword>
<dbReference type="InterPro" id="IPR001117">
    <property type="entry name" value="Cu-oxidase_2nd"/>
</dbReference>
<keyword evidence="4" id="KW-0812">Transmembrane</keyword>
<dbReference type="InterPro" id="IPR008972">
    <property type="entry name" value="Cupredoxin"/>
</dbReference>
<evidence type="ECO:0000259" key="5">
    <source>
        <dbReference type="Pfam" id="PF00394"/>
    </source>
</evidence>
<feature type="transmembrane region" description="Helical" evidence="4">
    <location>
        <begin position="21"/>
        <end position="39"/>
    </location>
</feature>
<protein>
    <submittedName>
        <fullName evidence="8">FtsP/CotA-like multicopper oxidase with cupredoxin domain</fullName>
    </submittedName>
</protein>
<evidence type="ECO:0000256" key="2">
    <source>
        <dbReference type="ARBA" id="ARBA00023002"/>
    </source>
</evidence>
<dbReference type="KEGG" id="mkc:kam1_1482"/>
<keyword evidence="3" id="KW-0186">Copper</keyword>
<evidence type="ECO:0000256" key="3">
    <source>
        <dbReference type="ARBA" id="ARBA00023008"/>
    </source>
</evidence>
<name>A0A516TN80_9BACT</name>
<evidence type="ECO:0000313" key="8">
    <source>
        <dbReference type="EMBL" id="QDQ42703.1"/>
    </source>
</evidence>
<reference evidence="9" key="1">
    <citation type="submission" date="2019-03" db="EMBL/GenBank/DDBJ databases">
        <title>Complete genome of Methylacidiphilum kamchatkense Kam1.</title>
        <authorList>
            <person name="Kruse T."/>
            <person name="Murarilal Ratnadevi C."/>
            <person name="Erikstad H.-A."/>
            <person name="Birkeland N.-K."/>
        </authorList>
    </citation>
    <scope>NUCLEOTIDE SEQUENCE [LARGE SCALE GENOMIC DNA]</scope>
    <source>
        <strain evidence="9">kam1</strain>
    </source>
</reference>
<sequence length="551" mass="62851">MNGFFKFIELQTTKGKTKLSYFIVLILVALMGGGLFFWFKGAKPKYDFSVDPDQYPLVKETQYVHLKNGDTYSITAQKLRTKIGNAEIKMLGYNGSVPGPFIYVNQGDEITLEFKNLTGLPSTIHHHGVRVDNRYDGVPDVTQPVVPNGKSFTYKLKFDDPGVYWYHPHYRDDYAQELGLYGNYIVIPKDPTYWGPVNREMPLILTDILIKDGKLPEYFQDYSNFVFMGRYGNTFLINGQVQPTFDVQKGEVIRFYLTNTSSVRPFRVFIPGLKIKLVGGDNGRVEKEQFVDAVVIAPSERQIVEVFFPSTGEFILTHHAVDPLVGPRTYQLAKFRVGDQPVAVSYEKEFQQLRENKEVIQEIEPLVAKYKSARPDRTIRLSVAVSKKEASKFSEPGSSTPTQSAAFPGLITMLAKTGAKVEWEDHMYLQNKMSTSKEITWQITDLGTMKTNGAIMDWNYKKGDYVKIRIINDIHSLHPMQHPMHFHGNRFLVLAVNDVEETNHVWKDTFMVGAGDVVDILLEMSNPGKWMLHCHILEHLHSGMMAMYSVE</sequence>
<dbReference type="GO" id="GO:0016491">
    <property type="term" value="F:oxidoreductase activity"/>
    <property type="evidence" value="ECO:0007669"/>
    <property type="project" value="UniProtKB-KW"/>
</dbReference>
<feature type="domain" description="Plastocyanin-like" evidence="5">
    <location>
        <begin position="230"/>
        <end position="314"/>
    </location>
</feature>
<dbReference type="SUPFAM" id="SSF49503">
    <property type="entry name" value="Cupredoxins"/>
    <property type="match status" value="3"/>
</dbReference>
<dbReference type="InterPro" id="IPR033138">
    <property type="entry name" value="Cu_oxidase_CS"/>
</dbReference>
<feature type="domain" description="Plastocyanin-like" evidence="6">
    <location>
        <begin position="440"/>
        <end position="550"/>
    </location>
</feature>
<dbReference type="PROSITE" id="PS00079">
    <property type="entry name" value="MULTICOPPER_OXIDASE1"/>
    <property type="match status" value="1"/>
</dbReference>
<evidence type="ECO:0000259" key="7">
    <source>
        <dbReference type="Pfam" id="PF07732"/>
    </source>
</evidence>
<evidence type="ECO:0000256" key="4">
    <source>
        <dbReference type="SAM" id="Phobius"/>
    </source>
</evidence>
<accession>A0A516TN80</accession>
<dbReference type="Proteomes" id="UP000315925">
    <property type="component" value="Chromosome"/>
</dbReference>
<dbReference type="InterPro" id="IPR045087">
    <property type="entry name" value="Cu-oxidase_fam"/>
</dbReference>
<keyword evidence="4" id="KW-0472">Membrane</keyword>
<dbReference type="InterPro" id="IPR011707">
    <property type="entry name" value="Cu-oxidase-like_N"/>
</dbReference>
<feature type="domain" description="Plastocyanin-like" evidence="7">
    <location>
        <begin position="83"/>
        <end position="189"/>
    </location>
</feature>
<dbReference type="GO" id="GO:0005507">
    <property type="term" value="F:copper ion binding"/>
    <property type="evidence" value="ECO:0007669"/>
    <property type="project" value="InterPro"/>
</dbReference>
<dbReference type="PANTHER" id="PTHR11709">
    <property type="entry name" value="MULTI-COPPER OXIDASE"/>
    <property type="match status" value="1"/>
</dbReference>
<dbReference type="Pfam" id="PF07731">
    <property type="entry name" value="Cu-oxidase_2"/>
    <property type="match status" value="1"/>
</dbReference>
<evidence type="ECO:0000259" key="6">
    <source>
        <dbReference type="Pfam" id="PF07731"/>
    </source>
</evidence>
<dbReference type="EMBL" id="CP037899">
    <property type="protein sequence ID" value="QDQ42703.1"/>
    <property type="molecule type" value="Genomic_DNA"/>
</dbReference>
<dbReference type="InterPro" id="IPR011706">
    <property type="entry name" value="Cu-oxidase_C"/>
</dbReference>
<keyword evidence="4" id="KW-1133">Transmembrane helix</keyword>
<dbReference type="PROSITE" id="PS00080">
    <property type="entry name" value="MULTICOPPER_OXIDASE2"/>
    <property type="match status" value="1"/>
</dbReference>
<keyword evidence="1" id="KW-0479">Metal-binding</keyword>